<sequence>MPIGCQRLGPDLSRDLGQPGGREVAFGHGRKSGVPIVVRNTPRTDLDIIAGLQELGVATIHEAQGRMGLLASYVSPIYRPARVAGNALTCEVAPGDNWMIHVAVEQARAGDILVVAPTSPSQDGYFGDLLATALMARGVRGLIIDAGVRDIASLTEMRFPVWSKSIFAQGTVKETVANVQVPIVCAGALVHPGDVIVADDDGVCVVRRNEAAEILEKGRAREVREAETRRRYAAGELGLDMNNMRPRLEEKGLRYVDATSQD</sequence>
<protein>
    <submittedName>
        <fullName evidence="1">4-carboxy-4-hydroxy-2-oxoadipate aldolase/oxaloacetate decarboxylase</fullName>
    </submittedName>
</protein>
<gene>
    <name evidence="1" type="ORF">IHQ72_31390</name>
</gene>
<dbReference type="NCBIfam" id="TIGR02798">
    <property type="entry name" value="ligK_PcmE"/>
    <property type="match status" value="1"/>
</dbReference>
<organism evidence="1 2">
    <name type="scientific">Mesorhizobium onobrychidis</name>
    <dbReference type="NCBI Taxonomy" id="2775404"/>
    <lineage>
        <taxon>Bacteria</taxon>
        <taxon>Pseudomonadati</taxon>
        <taxon>Pseudomonadota</taxon>
        <taxon>Alphaproteobacteria</taxon>
        <taxon>Hyphomicrobiales</taxon>
        <taxon>Phyllobacteriaceae</taxon>
        <taxon>Mesorhizobium</taxon>
    </lineage>
</organism>
<dbReference type="CDD" id="cd16841">
    <property type="entry name" value="RraA_family"/>
    <property type="match status" value="1"/>
</dbReference>
<dbReference type="EMBL" id="CP062229">
    <property type="protein sequence ID" value="UVC15044.1"/>
    <property type="molecule type" value="Genomic_DNA"/>
</dbReference>
<dbReference type="Gene3D" id="3.50.30.40">
    <property type="entry name" value="Ribonuclease E inhibitor RraA/RraA-like"/>
    <property type="match status" value="1"/>
</dbReference>
<accession>A0ABY5QXX9</accession>
<proteinExistence type="predicted"/>
<dbReference type="Pfam" id="PF03737">
    <property type="entry name" value="RraA-like"/>
    <property type="match status" value="1"/>
</dbReference>
<evidence type="ECO:0000313" key="1">
    <source>
        <dbReference type="EMBL" id="UVC15044.1"/>
    </source>
</evidence>
<keyword evidence="2" id="KW-1185">Reference proteome</keyword>
<dbReference type="InterPro" id="IPR036704">
    <property type="entry name" value="RraA/RraA-like_sf"/>
</dbReference>
<reference evidence="1" key="1">
    <citation type="submission" date="2020-09" db="EMBL/GenBank/DDBJ databases">
        <title>Rhizobia associated with sainfoin plants.</title>
        <authorList>
            <person name="Asharfi S."/>
            <person name="Kuzmanovic N."/>
            <person name="Bunk B."/>
            <person name="Sproeer C."/>
            <person name="Becker M."/>
            <person name="Thuenen T."/>
        </authorList>
    </citation>
    <scope>NUCLEOTIDE SEQUENCE</scope>
    <source>
        <strain evidence="1">OM4</strain>
    </source>
</reference>
<dbReference type="InterPro" id="IPR005493">
    <property type="entry name" value="RraA/RraA-like"/>
</dbReference>
<dbReference type="PANTHER" id="PTHR33254">
    <property type="entry name" value="4-HYDROXY-4-METHYL-2-OXOGLUTARATE ALDOLASE 3-RELATED"/>
    <property type="match status" value="1"/>
</dbReference>
<evidence type="ECO:0000313" key="2">
    <source>
        <dbReference type="Proteomes" id="UP001058098"/>
    </source>
</evidence>
<dbReference type="InterPro" id="IPR014165">
    <property type="entry name" value="LigK_PcmE"/>
</dbReference>
<name>A0ABY5QXX9_9HYPH</name>
<dbReference type="NCBIfam" id="NF006731">
    <property type="entry name" value="PRK09262.1"/>
    <property type="match status" value="1"/>
</dbReference>
<dbReference type="PANTHER" id="PTHR33254:SF16">
    <property type="entry name" value="BLR3842 PROTEIN"/>
    <property type="match status" value="1"/>
</dbReference>
<dbReference type="SUPFAM" id="SSF89562">
    <property type="entry name" value="RraA-like"/>
    <property type="match status" value="1"/>
</dbReference>
<dbReference type="Proteomes" id="UP001058098">
    <property type="component" value="Chromosome"/>
</dbReference>